<dbReference type="GO" id="GO:0032259">
    <property type="term" value="P:methylation"/>
    <property type="evidence" value="ECO:0007669"/>
    <property type="project" value="UniProtKB-KW"/>
</dbReference>
<sequence length="206" mass="24189">MSYEQEFHEMLRFLSLQDTQEMTLLDVGCGTGATLLYASKTFKKIYAVDISEPMLEQAQQAIGKEHGNICFVRSGFLSYHHRGEPVDVVITKAALHHLPDFWKQIALFNMNSMLKIGGILYIFDVVFHFHPSEYREKIRTWIQEFERKAGKQFTQEVETHIRDEYSTFTWILEGMLHKAEFDIKQMRTHDGFLTEYHCIKTGDLER</sequence>
<gene>
    <name evidence="4" type="ORF">U27_06709</name>
</gene>
<dbReference type="STRING" id="1499967.U27_06709"/>
<dbReference type="CDD" id="cd02440">
    <property type="entry name" value="AdoMet_MTases"/>
    <property type="match status" value="1"/>
</dbReference>
<accession>A0A081C569</accession>
<evidence type="ECO:0000313" key="4">
    <source>
        <dbReference type="EMBL" id="GAK59724.1"/>
    </source>
</evidence>
<organism evidence="4">
    <name type="scientific">Vecturithrix granuli</name>
    <dbReference type="NCBI Taxonomy" id="1499967"/>
    <lineage>
        <taxon>Bacteria</taxon>
        <taxon>Candidatus Moduliflexota</taxon>
        <taxon>Candidatus Vecturitrichia</taxon>
        <taxon>Candidatus Vecturitrichales</taxon>
        <taxon>Candidatus Vecturitrichaceae</taxon>
        <taxon>Candidatus Vecturithrix</taxon>
    </lineage>
</organism>
<proteinExistence type="predicted"/>
<dbReference type="GO" id="GO:0008168">
    <property type="term" value="F:methyltransferase activity"/>
    <property type="evidence" value="ECO:0007669"/>
    <property type="project" value="UniProtKB-KW"/>
</dbReference>
<keyword evidence="1 4" id="KW-0489">Methyltransferase</keyword>
<dbReference type="InterPro" id="IPR029063">
    <property type="entry name" value="SAM-dependent_MTases_sf"/>
</dbReference>
<name>A0A081C569_VECG1</name>
<protein>
    <submittedName>
        <fullName evidence="4">Methyltransferase type 11</fullName>
    </submittedName>
</protein>
<dbReference type="InterPro" id="IPR041698">
    <property type="entry name" value="Methyltransf_25"/>
</dbReference>
<evidence type="ECO:0000256" key="1">
    <source>
        <dbReference type="ARBA" id="ARBA00022603"/>
    </source>
</evidence>
<evidence type="ECO:0000313" key="5">
    <source>
        <dbReference type="Proteomes" id="UP000030661"/>
    </source>
</evidence>
<dbReference type="EMBL" id="DF820470">
    <property type="protein sequence ID" value="GAK59724.1"/>
    <property type="molecule type" value="Genomic_DNA"/>
</dbReference>
<dbReference type="Proteomes" id="UP000030661">
    <property type="component" value="Unassembled WGS sequence"/>
</dbReference>
<dbReference type="eggNOG" id="COG2226">
    <property type="taxonomic scope" value="Bacteria"/>
</dbReference>
<dbReference type="HOGENOM" id="CLU_1173387_0_0_0"/>
<dbReference type="PANTHER" id="PTHR43861">
    <property type="entry name" value="TRANS-ACONITATE 2-METHYLTRANSFERASE-RELATED"/>
    <property type="match status" value="1"/>
</dbReference>
<evidence type="ECO:0000256" key="2">
    <source>
        <dbReference type="ARBA" id="ARBA00022679"/>
    </source>
</evidence>
<dbReference type="Gene3D" id="3.40.50.150">
    <property type="entry name" value="Vaccinia Virus protein VP39"/>
    <property type="match status" value="1"/>
</dbReference>
<dbReference type="SUPFAM" id="SSF53335">
    <property type="entry name" value="S-adenosyl-L-methionine-dependent methyltransferases"/>
    <property type="match status" value="1"/>
</dbReference>
<dbReference type="PANTHER" id="PTHR43861:SF1">
    <property type="entry name" value="TRANS-ACONITATE 2-METHYLTRANSFERASE"/>
    <property type="match status" value="1"/>
</dbReference>
<dbReference type="Pfam" id="PF13649">
    <property type="entry name" value="Methyltransf_25"/>
    <property type="match status" value="1"/>
</dbReference>
<keyword evidence="5" id="KW-1185">Reference proteome</keyword>
<feature type="domain" description="Methyltransferase" evidence="3">
    <location>
        <begin position="25"/>
        <end position="118"/>
    </location>
</feature>
<keyword evidence="2 4" id="KW-0808">Transferase</keyword>
<evidence type="ECO:0000259" key="3">
    <source>
        <dbReference type="Pfam" id="PF13649"/>
    </source>
</evidence>
<reference evidence="4" key="1">
    <citation type="journal article" date="2015" name="PeerJ">
        <title>First genomic representation of candidate bacterial phylum KSB3 points to enhanced environmental sensing as a trigger of wastewater bulking.</title>
        <authorList>
            <person name="Sekiguchi Y."/>
            <person name="Ohashi A."/>
            <person name="Parks D.H."/>
            <person name="Yamauchi T."/>
            <person name="Tyson G.W."/>
            <person name="Hugenholtz P."/>
        </authorList>
    </citation>
    <scope>NUCLEOTIDE SEQUENCE [LARGE SCALE GENOMIC DNA]</scope>
</reference>
<dbReference type="AlphaFoldDB" id="A0A081C569"/>